<dbReference type="AlphaFoldDB" id="A0AAV4RQE2"/>
<evidence type="ECO:0000313" key="2">
    <source>
        <dbReference type="EMBL" id="GIY24488.1"/>
    </source>
</evidence>
<feature type="compositionally biased region" description="Basic and acidic residues" evidence="1">
    <location>
        <begin position="224"/>
        <end position="245"/>
    </location>
</feature>
<comment type="caution">
    <text evidence="2">The sequence shown here is derived from an EMBL/GenBank/DDBJ whole genome shotgun (WGS) entry which is preliminary data.</text>
</comment>
<gene>
    <name evidence="2" type="ORF">CEXT_702021</name>
</gene>
<evidence type="ECO:0000313" key="3">
    <source>
        <dbReference type="Proteomes" id="UP001054945"/>
    </source>
</evidence>
<name>A0AAV4RQE2_CAEEX</name>
<evidence type="ECO:0000256" key="1">
    <source>
        <dbReference type="SAM" id="MobiDB-lite"/>
    </source>
</evidence>
<keyword evidence="3" id="KW-1185">Reference proteome</keyword>
<organism evidence="2 3">
    <name type="scientific">Caerostris extrusa</name>
    <name type="common">Bark spider</name>
    <name type="synonym">Caerostris bankana</name>
    <dbReference type="NCBI Taxonomy" id="172846"/>
    <lineage>
        <taxon>Eukaryota</taxon>
        <taxon>Metazoa</taxon>
        <taxon>Ecdysozoa</taxon>
        <taxon>Arthropoda</taxon>
        <taxon>Chelicerata</taxon>
        <taxon>Arachnida</taxon>
        <taxon>Araneae</taxon>
        <taxon>Araneomorphae</taxon>
        <taxon>Entelegynae</taxon>
        <taxon>Araneoidea</taxon>
        <taxon>Araneidae</taxon>
        <taxon>Caerostris</taxon>
    </lineage>
</organism>
<sequence>MNDDEFINRTIPYSAMEHAPESISDATFFDSKQTIQNAHCIQSETGVNLKHLKTIKREETNLHKIQNDTKNNVNREFNPNSDDLPYYIYYINPSFLHLTSQENMNQPEDCNTIQSIINIMAIEQVENSTNPMVASNQSTFRATVEQTFNDDKLCEFMESLEELGMVCLNMRNLSNQNPKFKLIPNFEEISKRCRHFLSKQSSDMQCIMLIPRSSSVNSFFISPDSEKQEEKDTPNKDKLKSKQHFTEIEDSEKFKKEYGIVKTPHAH</sequence>
<protein>
    <submittedName>
        <fullName evidence="2">Uncharacterized protein</fullName>
    </submittedName>
</protein>
<accession>A0AAV4RQE2</accession>
<proteinExistence type="predicted"/>
<dbReference type="Proteomes" id="UP001054945">
    <property type="component" value="Unassembled WGS sequence"/>
</dbReference>
<reference evidence="2 3" key="1">
    <citation type="submission" date="2021-06" db="EMBL/GenBank/DDBJ databases">
        <title>Caerostris extrusa draft genome.</title>
        <authorList>
            <person name="Kono N."/>
            <person name="Arakawa K."/>
        </authorList>
    </citation>
    <scope>NUCLEOTIDE SEQUENCE [LARGE SCALE GENOMIC DNA]</scope>
</reference>
<dbReference type="EMBL" id="BPLR01008415">
    <property type="protein sequence ID" value="GIY24488.1"/>
    <property type="molecule type" value="Genomic_DNA"/>
</dbReference>
<feature type="region of interest" description="Disordered" evidence="1">
    <location>
        <begin position="220"/>
        <end position="245"/>
    </location>
</feature>